<organism evidence="3">
    <name type="scientific">Schistocephalus solidus</name>
    <name type="common">Tapeworm</name>
    <dbReference type="NCBI Taxonomy" id="70667"/>
    <lineage>
        <taxon>Eukaryota</taxon>
        <taxon>Metazoa</taxon>
        <taxon>Spiralia</taxon>
        <taxon>Lophotrochozoa</taxon>
        <taxon>Platyhelminthes</taxon>
        <taxon>Cestoda</taxon>
        <taxon>Eucestoda</taxon>
        <taxon>Diphyllobothriidea</taxon>
        <taxon>Diphyllobothriidae</taxon>
        <taxon>Schistocephalus</taxon>
    </lineage>
</organism>
<dbReference type="EMBL" id="UYSU01034465">
    <property type="protein sequence ID" value="VDL94475.1"/>
    <property type="molecule type" value="Genomic_DNA"/>
</dbReference>
<evidence type="ECO:0000313" key="3">
    <source>
        <dbReference type="WBParaSite" id="SSLN_0000840001-mRNA-1"/>
    </source>
</evidence>
<protein>
    <submittedName>
        <fullName evidence="3">Transposase</fullName>
    </submittedName>
</protein>
<reference evidence="1 2" key="2">
    <citation type="submission" date="2018-11" db="EMBL/GenBank/DDBJ databases">
        <authorList>
            <consortium name="Pathogen Informatics"/>
        </authorList>
    </citation>
    <scope>NUCLEOTIDE SEQUENCE [LARGE SCALE GENOMIC DNA]</scope>
    <source>
        <strain evidence="1 2">NST_G2</strain>
    </source>
</reference>
<keyword evidence="2" id="KW-1185">Reference proteome</keyword>
<name>A0A183SV42_SCHSO</name>
<gene>
    <name evidence="1" type="ORF">SSLN_LOCUS8090</name>
</gene>
<evidence type="ECO:0000313" key="2">
    <source>
        <dbReference type="Proteomes" id="UP000275846"/>
    </source>
</evidence>
<proteinExistence type="predicted"/>
<dbReference type="WBParaSite" id="SSLN_0000840001-mRNA-1">
    <property type="protein sequence ID" value="SSLN_0000840001-mRNA-1"/>
    <property type="gene ID" value="SSLN_0000840001"/>
</dbReference>
<sequence>MGKERERELARPCVTSLSRSLPIAVDLGYDNAANVVTQKVSYWTSGQRVGLQPHPPTVTDEIFARVKSGLNNLLRVPASALRLQHVPIVVYFWVNHSYPNRPAKLKANSDAFAHGTLTPA</sequence>
<dbReference type="AlphaFoldDB" id="A0A183SV42"/>
<accession>A0A183SV42</accession>
<evidence type="ECO:0000313" key="1">
    <source>
        <dbReference type="EMBL" id="VDL94475.1"/>
    </source>
</evidence>
<dbReference type="Proteomes" id="UP000275846">
    <property type="component" value="Unassembled WGS sequence"/>
</dbReference>
<reference evidence="3" key="1">
    <citation type="submission" date="2016-06" db="UniProtKB">
        <authorList>
            <consortium name="WormBaseParasite"/>
        </authorList>
    </citation>
    <scope>IDENTIFICATION</scope>
</reference>